<dbReference type="Pfam" id="PF00155">
    <property type="entry name" value="Aminotran_1_2"/>
    <property type="match status" value="1"/>
</dbReference>
<dbReference type="EMBL" id="JXJQ01000006">
    <property type="protein sequence ID" value="KJY62279.1"/>
    <property type="molecule type" value="Genomic_DNA"/>
</dbReference>
<name>A0A0F4LVE8_9LACO</name>
<dbReference type="PROSITE" id="PS00105">
    <property type="entry name" value="AA_TRANSFER_CLASS_1"/>
    <property type="match status" value="1"/>
</dbReference>
<proteinExistence type="predicted"/>
<accession>A0A0F4LVE8</accession>
<dbReference type="NCBIfam" id="TIGR01140">
    <property type="entry name" value="L_thr_O3P_dcar"/>
    <property type="match status" value="1"/>
</dbReference>
<dbReference type="PANTHER" id="PTHR42885:SF1">
    <property type="entry name" value="THREONINE-PHOSPHATE DECARBOXYLASE"/>
    <property type="match status" value="1"/>
</dbReference>
<keyword evidence="7" id="KW-0456">Lyase</keyword>
<evidence type="ECO:0000256" key="1">
    <source>
        <dbReference type="ARBA" id="ARBA00001933"/>
    </source>
</evidence>
<dbReference type="Proteomes" id="UP000033558">
    <property type="component" value="Unassembled WGS sequence"/>
</dbReference>
<dbReference type="InterPro" id="IPR015422">
    <property type="entry name" value="PyrdxlP-dep_Trfase_small"/>
</dbReference>
<evidence type="ECO:0000259" key="10">
    <source>
        <dbReference type="Pfam" id="PF00155"/>
    </source>
</evidence>
<evidence type="ECO:0000256" key="4">
    <source>
        <dbReference type="ARBA" id="ARBA00012285"/>
    </source>
</evidence>
<dbReference type="CDD" id="cd00609">
    <property type="entry name" value="AAT_like"/>
    <property type="match status" value="1"/>
</dbReference>
<dbReference type="HOGENOM" id="CLU_017584_3_2_9"/>
<protein>
    <recommendedName>
        <fullName evidence="4">threonine-phosphate decarboxylase</fullName>
        <ecNumber evidence="4">4.1.1.81</ecNumber>
    </recommendedName>
    <alternativeName>
        <fullName evidence="8">L-threonine-O-3-phosphate decarboxylase</fullName>
    </alternativeName>
</protein>
<dbReference type="Gene3D" id="3.90.1150.10">
    <property type="entry name" value="Aspartate Aminotransferase, domain 1"/>
    <property type="match status" value="1"/>
</dbReference>
<evidence type="ECO:0000256" key="2">
    <source>
        <dbReference type="ARBA" id="ARBA00003444"/>
    </source>
</evidence>
<comment type="pathway">
    <text evidence="3">Cofactor biosynthesis; adenosylcobalamin biosynthesis.</text>
</comment>
<keyword evidence="6" id="KW-0663">Pyridoxal phosphate</keyword>
<dbReference type="InterPro" id="IPR005860">
    <property type="entry name" value="CobD"/>
</dbReference>
<dbReference type="InterPro" id="IPR004838">
    <property type="entry name" value="NHTrfase_class1_PyrdxlP-BS"/>
</dbReference>
<dbReference type="Gene3D" id="3.40.640.10">
    <property type="entry name" value="Type I PLP-dependent aspartate aminotransferase-like (Major domain)"/>
    <property type="match status" value="1"/>
</dbReference>
<dbReference type="GO" id="GO:0048472">
    <property type="term" value="F:threonine-phosphate decarboxylase activity"/>
    <property type="evidence" value="ECO:0007669"/>
    <property type="project" value="UniProtKB-EC"/>
</dbReference>
<dbReference type="SUPFAM" id="SSF53383">
    <property type="entry name" value="PLP-dependent transferases"/>
    <property type="match status" value="1"/>
</dbReference>
<evidence type="ECO:0000313" key="11">
    <source>
        <dbReference type="EMBL" id="KJY62279.1"/>
    </source>
</evidence>
<sequence length="365" mass="41736">MLMNMKTVIHGGNTLSAALKAKIAPTSLLDFSANINPLGVPSELKKVLTAALDEINVYPDPEYRLLKQSLAQHFQITDKSVFVGNGATQLIFQIACSLRQKVALVLAPTFGEYERALQQAQFQVEHYYLEAKNNFTLNMDDFIYFLKATPQIKVICLANPNNPTGCVLAFADLQKLVAFCNQTQRYLILDEAFIALTWPTAQSYVNQLTSNDNVYLIHSATKFFAIPGLRLGYCFVKKPQLQTLLRQYSEPWSVNILAARFGAAMFQAQQYIAETQHWLQTELGWMFQQLSHIRDLTVFPSRTNFFLLKTKHLDLQTALLTHRLLIRQCSDYEGLDEHYFRIAVRSHQDNQRLIKYLQLLMTKEG</sequence>
<comment type="caution">
    <text evidence="11">The sequence shown here is derived from an EMBL/GenBank/DDBJ whole genome shotgun (WGS) entry which is preliminary data.</text>
</comment>
<evidence type="ECO:0000313" key="12">
    <source>
        <dbReference type="Proteomes" id="UP000033558"/>
    </source>
</evidence>
<dbReference type="GO" id="GO:0009236">
    <property type="term" value="P:cobalamin biosynthetic process"/>
    <property type="evidence" value="ECO:0007669"/>
    <property type="project" value="UniProtKB-UniPathway"/>
</dbReference>
<feature type="domain" description="Aminotransferase class I/classII large" evidence="10">
    <location>
        <begin position="28"/>
        <end position="356"/>
    </location>
</feature>
<dbReference type="InterPro" id="IPR015421">
    <property type="entry name" value="PyrdxlP-dep_Trfase_major"/>
</dbReference>
<keyword evidence="12" id="KW-1185">Reference proteome</keyword>
<evidence type="ECO:0000256" key="8">
    <source>
        <dbReference type="ARBA" id="ARBA00029996"/>
    </source>
</evidence>
<evidence type="ECO:0000256" key="7">
    <source>
        <dbReference type="ARBA" id="ARBA00023239"/>
    </source>
</evidence>
<keyword evidence="5" id="KW-0169">Cobalamin biosynthesis</keyword>
<gene>
    <name evidence="11" type="ORF">JG30_04800</name>
</gene>
<dbReference type="EC" id="4.1.1.81" evidence="4"/>
<dbReference type="PANTHER" id="PTHR42885">
    <property type="entry name" value="HISTIDINOL-PHOSPHATE AMINOTRANSFERASE-RELATED"/>
    <property type="match status" value="1"/>
</dbReference>
<evidence type="ECO:0000256" key="5">
    <source>
        <dbReference type="ARBA" id="ARBA00022573"/>
    </source>
</evidence>
<dbReference type="STRING" id="1218492.JG30_04800"/>
<comment type="catalytic activity">
    <reaction evidence="9">
        <text>O-phospho-L-threonine + H(+) = (R)-1-aminopropan-2-yl phosphate + CO2</text>
        <dbReference type="Rhea" id="RHEA:11492"/>
        <dbReference type="ChEBI" id="CHEBI:15378"/>
        <dbReference type="ChEBI" id="CHEBI:16526"/>
        <dbReference type="ChEBI" id="CHEBI:58563"/>
        <dbReference type="ChEBI" id="CHEBI:58675"/>
        <dbReference type="EC" id="4.1.1.81"/>
    </reaction>
</comment>
<comment type="cofactor">
    <cofactor evidence="1">
        <name>pyridoxal 5'-phosphate</name>
        <dbReference type="ChEBI" id="CHEBI:597326"/>
    </cofactor>
</comment>
<organism evidence="11 12">
    <name type="scientific">Bombilactobacillus mellifer</name>
    <dbReference type="NCBI Taxonomy" id="1218492"/>
    <lineage>
        <taxon>Bacteria</taxon>
        <taxon>Bacillati</taxon>
        <taxon>Bacillota</taxon>
        <taxon>Bacilli</taxon>
        <taxon>Lactobacillales</taxon>
        <taxon>Lactobacillaceae</taxon>
        <taxon>Bombilactobacillus</taxon>
    </lineage>
</organism>
<dbReference type="UniPathway" id="UPA00148"/>
<reference evidence="11 12" key="1">
    <citation type="submission" date="2015-01" db="EMBL/GenBank/DDBJ databases">
        <title>Comparative genomics of the lactic acid bacteria isolated from the honey bee gut.</title>
        <authorList>
            <person name="Ellegaard K.M."/>
            <person name="Tamarit D."/>
            <person name="Javelind E."/>
            <person name="Olofsson T."/>
            <person name="Andersson S.G."/>
            <person name="Vasquez A."/>
        </authorList>
    </citation>
    <scope>NUCLEOTIDE SEQUENCE [LARGE SCALE GENOMIC DNA]</scope>
    <source>
        <strain evidence="11 12">Bin4</strain>
    </source>
</reference>
<evidence type="ECO:0000256" key="3">
    <source>
        <dbReference type="ARBA" id="ARBA00004953"/>
    </source>
</evidence>
<dbReference type="InterPro" id="IPR004839">
    <property type="entry name" value="Aminotransferase_I/II_large"/>
</dbReference>
<evidence type="ECO:0000256" key="9">
    <source>
        <dbReference type="ARBA" id="ARBA00048531"/>
    </source>
</evidence>
<dbReference type="InterPro" id="IPR015424">
    <property type="entry name" value="PyrdxlP-dep_Trfase"/>
</dbReference>
<dbReference type="GO" id="GO:0030170">
    <property type="term" value="F:pyridoxal phosphate binding"/>
    <property type="evidence" value="ECO:0007669"/>
    <property type="project" value="InterPro"/>
</dbReference>
<dbReference type="OrthoDB" id="9813612at2"/>
<dbReference type="PATRIC" id="fig|1218492.5.peg.605"/>
<dbReference type="AlphaFoldDB" id="A0A0F4LVE8"/>
<evidence type="ECO:0000256" key="6">
    <source>
        <dbReference type="ARBA" id="ARBA00022898"/>
    </source>
</evidence>
<comment type="function">
    <text evidence="2">Decarboxylates L-threonine-O-3-phosphate to yield (R)-1-amino-2-propanol O-2-phosphate, the precursor for the linkage between the nucleotide loop and the corrin ring in cobalamin.</text>
</comment>